<dbReference type="EMBL" id="CASHSV030000513">
    <property type="protein sequence ID" value="CAJ2667581.1"/>
    <property type="molecule type" value="Genomic_DNA"/>
</dbReference>
<dbReference type="Proteomes" id="UP001177021">
    <property type="component" value="Unassembled WGS sequence"/>
</dbReference>
<sequence length="454" mass="51354">MDMKSVYCEGIEVIRMEKCWFFGVLIVVGYGCFLRDIVGVEGYPIEDLIMKLPGQPKVEFSQYAGYVDIDVKHGRSLFYYFVEADQYPHKKPLTLWLNGGPGCSSIGGGAFTELGPFYSTGDGRGLQRNSNSWNKANDMLLFMLKWYEKFPSYKSRNLFLTGESYAGHFIPQLANILLDYNSHSTTFKFNIKGVAIGNPLLKLDRDTQAIYEYFWSHGMISDEIGLAIMNCNYDNLTKSCKDAMIDAQDIVGDYIDSYDVILDVCYPSIAEQELRLKKMATKISLGVDVCMDSEIHFYLNLPEVQKALHANRTNLSYPWSMCSDVLNYNNADHDINMLPVLKRIVQNHIPVWVYSGDQDSVVPLLGSRTLIRELAIDLKFNITDPYRVWFHKGQVGGWVTEYGNLLTFATVRGAGHMVSYAQPSRALHLFSSFVSGRKLPNTSQPSIIDGITYG</sequence>
<accession>A0ACB0LE26</accession>
<evidence type="ECO:0000313" key="1">
    <source>
        <dbReference type="EMBL" id="CAJ2667581.1"/>
    </source>
</evidence>
<proteinExistence type="predicted"/>
<gene>
    <name evidence="1" type="ORF">MILVUS5_LOCUS32157</name>
</gene>
<keyword evidence="2" id="KW-1185">Reference proteome</keyword>
<protein>
    <submittedName>
        <fullName evidence="1">Uncharacterized protein</fullName>
    </submittedName>
</protein>
<reference evidence="1" key="1">
    <citation type="submission" date="2023-10" db="EMBL/GenBank/DDBJ databases">
        <authorList>
            <person name="Rodriguez Cubillos JULIANA M."/>
            <person name="De Vega J."/>
        </authorList>
    </citation>
    <scope>NUCLEOTIDE SEQUENCE</scope>
</reference>
<evidence type="ECO:0000313" key="2">
    <source>
        <dbReference type="Proteomes" id="UP001177021"/>
    </source>
</evidence>
<name>A0ACB0LE26_TRIPR</name>
<comment type="caution">
    <text evidence="1">The sequence shown here is derived from an EMBL/GenBank/DDBJ whole genome shotgun (WGS) entry which is preliminary data.</text>
</comment>
<organism evidence="1 2">
    <name type="scientific">Trifolium pratense</name>
    <name type="common">Red clover</name>
    <dbReference type="NCBI Taxonomy" id="57577"/>
    <lineage>
        <taxon>Eukaryota</taxon>
        <taxon>Viridiplantae</taxon>
        <taxon>Streptophyta</taxon>
        <taxon>Embryophyta</taxon>
        <taxon>Tracheophyta</taxon>
        <taxon>Spermatophyta</taxon>
        <taxon>Magnoliopsida</taxon>
        <taxon>eudicotyledons</taxon>
        <taxon>Gunneridae</taxon>
        <taxon>Pentapetalae</taxon>
        <taxon>rosids</taxon>
        <taxon>fabids</taxon>
        <taxon>Fabales</taxon>
        <taxon>Fabaceae</taxon>
        <taxon>Papilionoideae</taxon>
        <taxon>50 kb inversion clade</taxon>
        <taxon>NPAAA clade</taxon>
        <taxon>Hologalegina</taxon>
        <taxon>IRL clade</taxon>
        <taxon>Trifolieae</taxon>
        <taxon>Trifolium</taxon>
    </lineage>
</organism>